<evidence type="ECO:0000313" key="3">
    <source>
        <dbReference type="Proteomes" id="UP000521872"/>
    </source>
</evidence>
<dbReference type="GO" id="GO:0017057">
    <property type="term" value="F:6-phosphogluconolactonase activity"/>
    <property type="evidence" value="ECO:0007669"/>
    <property type="project" value="TreeGrafter"/>
</dbReference>
<dbReference type="InterPro" id="IPR015943">
    <property type="entry name" value="WD40/YVTN_repeat-like_dom_sf"/>
</dbReference>
<keyword evidence="3" id="KW-1185">Reference proteome</keyword>
<dbReference type="PANTHER" id="PTHR30344:SF1">
    <property type="entry name" value="6-PHOSPHOGLUCONOLACTONASE"/>
    <property type="match status" value="1"/>
</dbReference>
<organism evidence="2 3">
    <name type="scientific">Agrocybe pediades</name>
    <dbReference type="NCBI Taxonomy" id="84607"/>
    <lineage>
        <taxon>Eukaryota</taxon>
        <taxon>Fungi</taxon>
        <taxon>Dikarya</taxon>
        <taxon>Basidiomycota</taxon>
        <taxon>Agaricomycotina</taxon>
        <taxon>Agaricomycetes</taxon>
        <taxon>Agaricomycetidae</taxon>
        <taxon>Agaricales</taxon>
        <taxon>Agaricineae</taxon>
        <taxon>Strophariaceae</taxon>
        <taxon>Agrocybe</taxon>
    </lineage>
</organism>
<dbReference type="Proteomes" id="UP000521872">
    <property type="component" value="Unassembled WGS sequence"/>
</dbReference>
<dbReference type="AlphaFoldDB" id="A0A8H4VUI9"/>
<name>A0A8H4VUI9_9AGAR</name>
<dbReference type="SUPFAM" id="SSF75011">
    <property type="entry name" value="3-carboxy-cis,cis-mucoante lactonizing enzyme"/>
    <property type="match status" value="1"/>
</dbReference>
<evidence type="ECO:0000313" key="2">
    <source>
        <dbReference type="EMBL" id="KAF4620459.1"/>
    </source>
</evidence>
<accession>A0A8H4VUI9</accession>
<dbReference type="PANTHER" id="PTHR30344">
    <property type="entry name" value="6-PHOSPHOGLUCONOLACTONASE-RELATED"/>
    <property type="match status" value="1"/>
</dbReference>
<dbReference type="Gene3D" id="2.130.10.10">
    <property type="entry name" value="YVTN repeat-like/Quinoprotein amine dehydrogenase"/>
    <property type="match status" value="1"/>
</dbReference>
<gene>
    <name evidence="2" type="ORF">D9613_001163</name>
</gene>
<dbReference type="EMBL" id="JAACJL010000015">
    <property type="protein sequence ID" value="KAF4620459.1"/>
    <property type="molecule type" value="Genomic_DNA"/>
</dbReference>
<protein>
    <recommendedName>
        <fullName evidence="4">Isomerase YbhE</fullName>
    </recommendedName>
</protein>
<dbReference type="InterPro" id="IPR019405">
    <property type="entry name" value="Lactonase_7-beta_prop"/>
</dbReference>
<dbReference type="Pfam" id="PF10282">
    <property type="entry name" value="Lactonase"/>
    <property type="match status" value="1"/>
</dbReference>
<reference evidence="2 3" key="1">
    <citation type="submission" date="2019-12" db="EMBL/GenBank/DDBJ databases">
        <authorList>
            <person name="Floudas D."/>
            <person name="Bentzer J."/>
            <person name="Ahren D."/>
            <person name="Johansson T."/>
            <person name="Persson P."/>
            <person name="Tunlid A."/>
        </authorList>
    </citation>
    <scope>NUCLEOTIDE SEQUENCE [LARGE SCALE GENOMIC DNA]</scope>
    <source>
        <strain evidence="2 3">CBS 102.39</strain>
    </source>
</reference>
<sequence length="351" mass="37881">MAFHILVASYTNDIVTLTFDPTKSSLEKTSSLTVGRHPSWISSHPSHPSVVWTGLEQANGKILALSHDADGKLSLLSEVSSAGDDPCSLLITEDEILVANYSSGNIASIPIFKNHPPKDTVPTSIQLHGTGPNKSRQEGSHPHQVILHEEYQELFVPDLGADAVRRFKKAEDGSWKFAGHIGIELGGGPRHVAFYNGDLFTILELGSKVVRHKLPPLPSPPKLIKSVPTMSQPLPTPNEMLGAEILIPKTNVSFPTPYLYLSNRNDPSPEGDIISIFAIEEPDSLELIAEVRSGLKHLRGMVFGGQDDKFLIAGGGRGGGVKVFERINGGKGLKEVASNDSVEAPTGFLWL</sequence>
<dbReference type="InterPro" id="IPR050282">
    <property type="entry name" value="Cycloisomerase_2"/>
</dbReference>
<comment type="caution">
    <text evidence="2">The sequence shown here is derived from an EMBL/GenBank/DDBJ whole genome shotgun (WGS) entry which is preliminary data.</text>
</comment>
<comment type="similarity">
    <text evidence="1">Belongs to the cycloisomerase 2 family.</text>
</comment>
<evidence type="ECO:0000256" key="1">
    <source>
        <dbReference type="ARBA" id="ARBA00005564"/>
    </source>
</evidence>
<proteinExistence type="inferred from homology"/>
<evidence type="ECO:0008006" key="4">
    <source>
        <dbReference type="Google" id="ProtNLM"/>
    </source>
</evidence>